<dbReference type="SMART" id="SM00535">
    <property type="entry name" value="RIBOc"/>
    <property type="match status" value="1"/>
</dbReference>
<comment type="subunit">
    <text evidence="4">Homodimer.</text>
</comment>
<evidence type="ECO:0000313" key="6">
    <source>
        <dbReference type="EMBL" id="MFD1428243.1"/>
    </source>
</evidence>
<evidence type="ECO:0000313" key="7">
    <source>
        <dbReference type="Proteomes" id="UP001597282"/>
    </source>
</evidence>
<dbReference type="RefSeq" id="WP_380166962.1">
    <property type="nucleotide sequence ID" value="NZ_JBHTNU010000019.1"/>
</dbReference>
<dbReference type="HAMAP" id="MF_01468">
    <property type="entry name" value="RNase_Mini_III"/>
    <property type="match status" value="1"/>
</dbReference>
<protein>
    <recommendedName>
        <fullName evidence="4">Mini-ribonuclease 3</fullName>
        <shortName evidence="4">Mini-3</shortName>
        <shortName evidence="4">Mini-RNase 3</shortName>
        <ecNumber evidence="4">3.1.26.-</ecNumber>
    </recommendedName>
    <alternativeName>
        <fullName evidence="4">Mini-RNase III</fullName>
        <shortName evidence="4">Mini-III</shortName>
    </alternativeName>
</protein>
<dbReference type="PANTHER" id="PTHR34276">
    <property type="entry name" value="MINI-RIBONUCLEASE 3"/>
    <property type="match status" value="1"/>
</dbReference>
<gene>
    <name evidence="4" type="primary">mrnC</name>
    <name evidence="6" type="ORF">ACFQ4Y_15145</name>
</gene>
<keyword evidence="4" id="KW-0698">rRNA processing</keyword>
<dbReference type="SUPFAM" id="SSF69065">
    <property type="entry name" value="RNase III domain-like"/>
    <property type="match status" value="1"/>
</dbReference>
<comment type="similarity">
    <text evidence="4">Belongs to the MrnC RNase family.</text>
</comment>
<dbReference type="Pfam" id="PF00636">
    <property type="entry name" value="Ribonuclease_3"/>
    <property type="match status" value="1"/>
</dbReference>
<evidence type="ECO:0000256" key="1">
    <source>
        <dbReference type="ARBA" id="ARBA00022722"/>
    </source>
</evidence>
<dbReference type="EMBL" id="JBHTNU010000019">
    <property type="protein sequence ID" value="MFD1428243.1"/>
    <property type="molecule type" value="Genomic_DNA"/>
</dbReference>
<evidence type="ECO:0000256" key="4">
    <source>
        <dbReference type="HAMAP-Rule" id="MF_01468"/>
    </source>
</evidence>
<sequence>MESILGQTETLKKRPEEIHPLLLAYLGDAVYELFIRHHLLAQGETRPNQIHGQAVHFVSAAAQAEAVRLLEHDLTEEEKAVVKRGRNAKSRSIPKNANTLDYRYSTGLETLIGYWYLTGNIDRLTQGMEQVIQSLEGALEDGE</sequence>
<name>A0ABW4CEC2_9BACL</name>
<proteinExistence type="inferred from homology"/>
<comment type="function">
    <text evidence="4">Involved in correct processing of both the 5' and 3' ends of 23S rRNA precursor. Processes 30S rRNA precursor transcript even in absence of ribonuclease 3 (Rnc); Rnc processes 30S rRNA into smaller rRNA precursors.</text>
</comment>
<keyword evidence="4" id="KW-0694">RNA-binding</keyword>
<feature type="active site" evidence="4">
    <location>
        <position position="28"/>
    </location>
</feature>
<keyword evidence="4" id="KW-0699">rRNA-binding</keyword>
<evidence type="ECO:0000259" key="5">
    <source>
        <dbReference type="SMART" id="SM00535"/>
    </source>
</evidence>
<accession>A0ABW4CEC2</accession>
<organism evidence="6 7">
    <name type="scientific">Kroppenstedtia sanguinis</name>
    <dbReference type="NCBI Taxonomy" id="1380684"/>
    <lineage>
        <taxon>Bacteria</taxon>
        <taxon>Bacillati</taxon>
        <taxon>Bacillota</taxon>
        <taxon>Bacilli</taxon>
        <taxon>Bacillales</taxon>
        <taxon>Thermoactinomycetaceae</taxon>
        <taxon>Kroppenstedtia</taxon>
    </lineage>
</organism>
<comment type="caution">
    <text evidence="6">The sequence shown here is derived from an EMBL/GenBank/DDBJ whole genome shotgun (WGS) entry which is preliminary data.</text>
</comment>
<dbReference type="InterPro" id="IPR000999">
    <property type="entry name" value="RNase_III_dom"/>
</dbReference>
<dbReference type="PANTHER" id="PTHR34276:SF1">
    <property type="entry name" value="MINI-RIBONUCLEASE 3"/>
    <property type="match status" value="1"/>
</dbReference>
<dbReference type="InterPro" id="IPR008226">
    <property type="entry name" value="Mini3_fam"/>
</dbReference>
<dbReference type="PIRSF" id="PIRSF005520">
    <property type="entry name" value="UCP005520"/>
    <property type="match status" value="1"/>
</dbReference>
<dbReference type="Proteomes" id="UP001597282">
    <property type="component" value="Unassembled WGS sequence"/>
</dbReference>
<reference evidence="7" key="1">
    <citation type="journal article" date="2019" name="Int. J. Syst. Evol. Microbiol.">
        <title>The Global Catalogue of Microorganisms (GCM) 10K type strain sequencing project: providing services to taxonomists for standard genome sequencing and annotation.</title>
        <authorList>
            <consortium name="The Broad Institute Genomics Platform"/>
            <consortium name="The Broad Institute Genome Sequencing Center for Infectious Disease"/>
            <person name="Wu L."/>
            <person name="Ma J."/>
        </authorList>
    </citation>
    <scope>NUCLEOTIDE SEQUENCE [LARGE SCALE GENOMIC DNA]</scope>
    <source>
        <strain evidence="7">S1</strain>
    </source>
</reference>
<keyword evidence="3 4" id="KW-0378">Hydrolase</keyword>
<feature type="domain" description="RNase III" evidence="5">
    <location>
        <begin position="3"/>
        <end position="140"/>
    </location>
</feature>
<keyword evidence="4" id="KW-0690">Ribosome biogenesis</keyword>
<comment type="cofactor">
    <cofactor evidence="4">
        <name>Mg(2+)</name>
        <dbReference type="ChEBI" id="CHEBI:18420"/>
    </cofactor>
</comment>
<comment type="subcellular location">
    <subcellularLocation>
        <location evidence="4">Cytoplasm</location>
    </subcellularLocation>
</comment>
<evidence type="ECO:0000256" key="3">
    <source>
        <dbReference type="ARBA" id="ARBA00022801"/>
    </source>
</evidence>
<keyword evidence="4" id="KW-0460">Magnesium</keyword>
<evidence type="ECO:0000256" key="2">
    <source>
        <dbReference type="ARBA" id="ARBA00022759"/>
    </source>
</evidence>
<dbReference type="Gene3D" id="1.10.1520.10">
    <property type="entry name" value="Ribonuclease III domain"/>
    <property type="match status" value="1"/>
</dbReference>
<dbReference type="EC" id="3.1.26.-" evidence="4"/>
<keyword evidence="1 4" id="KW-0540">Nuclease</keyword>
<keyword evidence="7" id="KW-1185">Reference proteome</keyword>
<keyword evidence="4" id="KW-0963">Cytoplasm</keyword>
<keyword evidence="2 4" id="KW-0255">Endonuclease</keyword>
<dbReference type="InterPro" id="IPR036389">
    <property type="entry name" value="RNase_III_sf"/>
</dbReference>